<dbReference type="RefSeq" id="WP_244269438.1">
    <property type="nucleotide sequence ID" value="NZ_FNFP01000001.1"/>
</dbReference>
<keyword evidence="11" id="KW-1185">Reference proteome</keyword>
<accession>A0A1G8YI38</accession>
<reference evidence="10 11" key="1">
    <citation type="submission" date="2016-10" db="EMBL/GenBank/DDBJ databases">
        <authorList>
            <person name="de Groot N.N."/>
        </authorList>
    </citation>
    <scope>NUCLEOTIDE SEQUENCE [LARGE SCALE GENOMIC DNA]</scope>
    <source>
        <strain evidence="10 11">DSM 18346</strain>
    </source>
</reference>
<keyword evidence="5" id="KW-0812">Transmembrane</keyword>
<dbReference type="PANTHER" id="PTHR35011">
    <property type="entry name" value="2,3-DIKETO-L-GULONATE TRAP TRANSPORTER SMALL PERMEASE PROTEIN YIAM"/>
    <property type="match status" value="1"/>
</dbReference>
<organism evidence="10 11">
    <name type="scientific">Natronincola ferrireducens</name>
    <dbReference type="NCBI Taxonomy" id="393762"/>
    <lineage>
        <taxon>Bacteria</taxon>
        <taxon>Bacillati</taxon>
        <taxon>Bacillota</taxon>
        <taxon>Clostridia</taxon>
        <taxon>Peptostreptococcales</taxon>
        <taxon>Natronincolaceae</taxon>
        <taxon>Natronincola</taxon>
    </lineage>
</organism>
<name>A0A1G8YI38_9FIRM</name>
<keyword evidence="4" id="KW-0997">Cell inner membrane</keyword>
<feature type="domain" description="Tripartite ATP-independent periplasmic transporters DctQ component" evidence="9">
    <location>
        <begin position="25"/>
        <end position="153"/>
    </location>
</feature>
<dbReference type="PANTHER" id="PTHR35011:SF4">
    <property type="entry name" value="SLL1102 PROTEIN"/>
    <property type="match status" value="1"/>
</dbReference>
<evidence type="ECO:0000313" key="10">
    <source>
        <dbReference type="EMBL" id="SDK01845.1"/>
    </source>
</evidence>
<comment type="subcellular location">
    <subcellularLocation>
        <location evidence="1">Cell inner membrane</location>
        <topology evidence="1">Multi-pass membrane protein</topology>
    </subcellularLocation>
</comment>
<gene>
    <name evidence="10" type="ORF">SAMN05660472_00534</name>
</gene>
<proteinExistence type="inferred from homology"/>
<comment type="similarity">
    <text evidence="8">Belongs to the TRAP transporter small permease family.</text>
</comment>
<evidence type="ECO:0000256" key="6">
    <source>
        <dbReference type="ARBA" id="ARBA00022989"/>
    </source>
</evidence>
<keyword evidence="6" id="KW-1133">Transmembrane helix</keyword>
<evidence type="ECO:0000259" key="9">
    <source>
        <dbReference type="Pfam" id="PF04290"/>
    </source>
</evidence>
<evidence type="ECO:0000256" key="3">
    <source>
        <dbReference type="ARBA" id="ARBA00022475"/>
    </source>
</evidence>
<sequence>MKSLVKTSIKNAEEIVSCFFVSITVCLVIVNVILRYIFNIGLYWSEEVATICFVWSVFIGAAACYKRKMHIGIDFLIKLVPEKIQDLINLVVHSLLIIINGYIAYLSIIFIRASYIKPTAVLGISSAYVSSSLLVGFGLMTMYSIIFFMRDLKNFLNSFKEVQDIKSI</sequence>
<dbReference type="Pfam" id="PF04290">
    <property type="entry name" value="DctQ"/>
    <property type="match status" value="1"/>
</dbReference>
<protein>
    <submittedName>
        <fullName evidence="10">TRAP-type C4-dicarboxylate transport system, small permease component</fullName>
    </submittedName>
</protein>
<dbReference type="Proteomes" id="UP000198718">
    <property type="component" value="Unassembled WGS sequence"/>
</dbReference>
<evidence type="ECO:0000256" key="1">
    <source>
        <dbReference type="ARBA" id="ARBA00004429"/>
    </source>
</evidence>
<evidence type="ECO:0000256" key="5">
    <source>
        <dbReference type="ARBA" id="ARBA00022692"/>
    </source>
</evidence>
<evidence type="ECO:0000256" key="7">
    <source>
        <dbReference type="ARBA" id="ARBA00023136"/>
    </source>
</evidence>
<evidence type="ECO:0000256" key="2">
    <source>
        <dbReference type="ARBA" id="ARBA00022448"/>
    </source>
</evidence>
<dbReference type="GO" id="GO:0005886">
    <property type="term" value="C:plasma membrane"/>
    <property type="evidence" value="ECO:0007669"/>
    <property type="project" value="UniProtKB-SubCell"/>
</dbReference>
<dbReference type="AlphaFoldDB" id="A0A1G8YI38"/>
<evidence type="ECO:0000313" key="11">
    <source>
        <dbReference type="Proteomes" id="UP000198718"/>
    </source>
</evidence>
<keyword evidence="7" id="KW-0472">Membrane</keyword>
<dbReference type="EMBL" id="FNFP01000001">
    <property type="protein sequence ID" value="SDK01845.1"/>
    <property type="molecule type" value="Genomic_DNA"/>
</dbReference>
<dbReference type="STRING" id="393762.SAMN05660472_00534"/>
<evidence type="ECO:0000256" key="4">
    <source>
        <dbReference type="ARBA" id="ARBA00022519"/>
    </source>
</evidence>
<keyword evidence="3" id="KW-1003">Cell membrane</keyword>
<dbReference type="InterPro" id="IPR007387">
    <property type="entry name" value="TRAP_DctQ"/>
</dbReference>
<evidence type="ECO:0000256" key="8">
    <source>
        <dbReference type="ARBA" id="ARBA00038436"/>
    </source>
</evidence>
<dbReference type="InterPro" id="IPR055348">
    <property type="entry name" value="DctQ"/>
</dbReference>
<keyword evidence="2" id="KW-0813">Transport</keyword>